<dbReference type="PANTHER" id="PTHR30055">
    <property type="entry name" value="HTH-TYPE TRANSCRIPTIONAL REGULATOR RUTR"/>
    <property type="match status" value="1"/>
</dbReference>
<dbReference type="PRINTS" id="PR00455">
    <property type="entry name" value="HTHTETR"/>
</dbReference>
<dbReference type="PANTHER" id="PTHR30055:SF220">
    <property type="entry name" value="TETR-FAMILY REGULATORY PROTEIN"/>
    <property type="match status" value="1"/>
</dbReference>
<evidence type="ECO:0000313" key="6">
    <source>
        <dbReference type="EMBL" id="CCK77315.1"/>
    </source>
</evidence>
<dbReference type="PROSITE" id="PS50977">
    <property type="entry name" value="HTH_TETR_2"/>
    <property type="match status" value="1"/>
</dbReference>
<dbReference type="InterPro" id="IPR036271">
    <property type="entry name" value="Tet_transcr_reg_TetR-rel_C_sf"/>
</dbReference>
<dbReference type="PATRIC" id="fig|698738.3.peg.3262"/>
<dbReference type="InterPro" id="IPR009057">
    <property type="entry name" value="Homeodomain-like_sf"/>
</dbReference>
<dbReference type="GO" id="GO:0000976">
    <property type="term" value="F:transcription cis-regulatory region binding"/>
    <property type="evidence" value="ECO:0007669"/>
    <property type="project" value="TreeGrafter"/>
</dbReference>
<dbReference type="Pfam" id="PF13305">
    <property type="entry name" value="TetR_C_33"/>
    <property type="match status" value="1"/>
</dbReference>
<evidence type="ECO:0000256" key="2">
    <source>
        <dbReference type="ARBA" id="ARBA00023125"/>
    </source>
</evidence>
<dbReference type="Gene3D" id="1.10.357.10">
    <property type="entry name" value="Tetracycline Repressor, domain 2"/>
    <property type="match status" value="1"/>
</dbReference>
<dbReference type="InterPro" id="IPR025996">
    <property type="entry name" value="MT1864/Rv1816-like_C"/>
</dbReference>
<keyword evidence="2 4" id="KW-0238">DNA-binding</keyword>
<feature type="DNA-binding region" description="H-T-H motif" evidence="4">
    <location>
        <begin position="32"/>
        <end position="51"/>
    </location>
</feature>
<evidence type="ECO:0000256" key="1">
    <source>
        <dbReference type="ARBA" id="ARBA00023015"/>
    </source>
</evidence>
<protein>
    <submittedName>
        <fullName evidence="6">Probable transcription regulator, TetR family</fullName>
    </submittedName>
</protein>
<dbReference type="KEGG" id="oai:OLEAN_C31390"/>
<dbReference type="AlphaFoldDB" id="R4YQT3"/>
<dbReference type="Pfam" id="PF00440">
    <property type="entry name" value="TetR_N"/>
    <property type="match status" value="1"/>
</dbReference>
<gene>
    <name evidence="6" type="ORF">OLEAN_C31390</name>
</gene>
<dbReference type="InterPro" id="IPR001647">
    <property type="entry name" value="HTH_TetR"/>
</dbReference>
<proteinExistence type="predicted"/>
<dbReference type="SUPFAM" id="SSF48498">
    <property type="entry name" value="Tetracyclin repressor-like, C-terminal domain"/>
    <property type="match status" value="1"/>
</dbReference>
<keyword evidence="1" id="KW-0805">Transcription regulation</keyword>
<evidence type="ECO:0000259" key="5">
    <source>
        <dbReference type="PROSITE" id="PS50977"/>
    </source>
</evidence>
<feature type="domain" description="HTH tetR-type" evidence="5">
    <location>
        <begin position="9"/>
        <end position="69"/>
    </location>
</feature>
<name>R4YQT3_OLEAN</name>
<evidence type="ECO:0000313" key="7">
    <source>
        <dbReference type="Proteomes" id="UP000032749"/>
    </source>
</evidence>
<dbReference type="GO" id="GO:0003700">
    <property type="term" value="F:DNA-binding transcription factor activity"/>
    <property type="evidence" value="ECO:0007669"/>
    <property type="project" value="TreeGrafter"/>
</dbReference>
<evidence type="ECO:0000256" key="3">
    <source>
        <dbReference type="ARBA" id="ARBA00023163"/>
    </source>
</evidence>
<reference evidence="6 7" key="1">
    <citation type="journal article" date="2013" name="Nat. Commun.">
        <title>Genome sequence and functional genomic analysis of the oil-degrading bacterium Oleispira antarctica.</title>
        <authorList>
            <person name="Kube M."/>
            <person name="Chernikova T.N."/>
            <person name="Al-Ramahi Y."/>
            <person name="Beloqui A."/>
            <person name="Lopez-Cortez N."/>
            <person name="Guazzaroni M.E."/>
            <person name="Heipieper H.J."/>
            <person name="Klages S."/>
            <person name="Kotsyurbenko O.R."/>
            <person name="Langer I."/>
            <person name="Nechitaylo T.Y."/>
            <person name="Lunsdorf H."/>
            <person name="Fernandez M."/>
            <person name="Juarez S."/>
            <person name="Ciordia S."/>
            <person name="Singer A."/>
            <person name="Kagan O."/>
            <person name="Egorova O."/>
            <person name="Petit P.A."/>
            <person name="Stogios P."/>
            <person name="Kim Y."/>
            <person name="Tchigvintsev A."/>
            <person name="Flick R."/>
            <person name="Denaro R."/>
            <person name="Genovese M."/>
            <person name="Albar J.P."/>
            <person name="Reva O.N."/>
            <person name="Martinez-Gomariz M."/>
            <person name="Tran H."/>
            <person name="Ferrer M."/>
            <person name="Savchenko A."/>
            <person name="Yakunin A.F."/>
            <person name="Yakimov M.M."/>
            <person name="Golyshina O.V."/>
            <person name="Reinhardt R."/>
            <person name="Golyshin P.N."/>
        </authorList>
    </citation>
    <scope>NUCLEOTIDE SEQUENCE [LARGE SCALE GENOMIC DNA]</scope>
</reference>
<keyword evidence="3" id="KW-0804">Transcription</keyword>
<organism evidence="6 7">
    <name type="scientific">Oleispira antarctica RB-8</name>
    <dbReference type="NCBI Taxonomy" id="698738"/>
    <lineage>
        <taxon>Bacteria</taxon>
        <taxon>Pseudomonadati</taxon>
        <taxon>Pseudomonadota</taxon>
        <taxon>Gammaproteobacteria</taxon>
        <taxon>Oceanospirillales</taxon>
        <taxon>Oceanospirillaceae</taxon>
        <taxon>Oleispira</taxon>
    </lineage>
</organism>
<dbReference type="InterPro" id="IPR050109">
    <property type="entry name" value="HTH-type_TetR-like_transc_reg"/>
</dbReference>
<sequence length="218" mass="23538">MSSNKYHHGDLKASLIEAANTILLRDGADALSLRAIAAEVGVSHMAPYAHFKNKKELITSIAEAGFVQMADTMEAVAHALTAKKTVSAGELILAYGASYLEFATSNPQLYRLMLGQVETTGRKNKKGDTQTESNVKTNAVNSPFIESSKKPFILLREAFALRGDTDERVKAQALGAWSMVHGMAALVIEGHIQVPEGTSFKHFLAAATPLADQFKDSF</sequence>
<dbReference type="EMBL" id="FO203512">
    <property type="protein sequence ID" value="CCK77315.1"/>
    <property type="molecule type" value="Genomic_DNA"/>
</dbReference>
<evidence type="ECO:0000256" key="4">
    <source>
        <dbReference type="PROSITE-ProRule" id="PRU00335"/>
    </source>
</evidence>
<dbReference type="SUPFAM" id="SSF46689">
    <property type="entry name" value="Homeodomain-like"/>
    <property type="match status" value="1"/>
</dbReference>
<dbReference type="HOGENOM" id="CLU_069356_40_0_6"/>
<dbReference type="STRING" id="698738.OLEAN_C31390"/>
<accession>R4YQT3</accession>
<dbReference type="Proteomes" id="UP000032749">
    <property type="component" value="Chromosome"/>
</dbReference>
<dbReference type="OrthoDB" id="5293556at2"/>
<keyword evidence="7" id="KW-1185">Reference proteome</keyword>